<reference evidence="2" key="1">
    <citation type="submission" date="2019-03" db="EMBL/GenBank/DDBJ databases">
        <title>Long read genome sequence of the mycoparasitic Pythium oligandrum ATCC 38472 isolated from sugarbeet rhizosphere.</title>
        <authorList>
            <person name="Gaulin E."/>
        </authorList>
    </citation>
    <scope>NUCLEOTIDE SEQUENCE</scope>
    <source>
        <strain evidence="2">ATCC 38472_TT</strain>
    </source>
</reference>
<evidence type="ECO:0000256" key="1">
    <source>
        <dbReference type="SAM" id="MobiDB-lite"/>
    </source>
</evidence>
<feature type="region of interest" description="Disordered" evidence="1">
    <location>
        <begin position="216"/>
        <end position="291"/>
    </location>
</feature>
<gene>
    <name evidence="2" type="ORF">Poli38472_004998</name>
</gene>
<comment type="caution">
    <text evidence="2">The sequence shown here is derived from an EMBL/GenBank/DDBJ whole genome shotgun (WGS) entry which is preliminary data.</text>
</comment>
<feature type="compositionally biased region" description="Low complexity" evidence="1">
    <location>
        <begin position="226"/>
        <end position="235"/>
    </location>
</feature>
<dbReference type="Proteomes" id="UP000794436">
    <property type="component" value="Unassembled WGS sequence"/>
</dbReference>
<dbReference type="EMBL" id="SPLM01000109">
    <property type="protein sequence ID" value="TMW59929.1"/>
    <property type="molecule type" value="Genomic_DNA"/>
</dbReference>
<dbReference type="AlphaFoldDB" id="A0A8K1CBD1"/>
<keyword evidence="3" id="KW-1185">Reference proteome</keyword>
<evidence type="ECO:0000313" key="2">
    <source>
        <dbReference type="EMBL" id="TMW59929.1"/>
    </source>
</evidence>
<organism evidence="2 3">
    <name type="scientific">Pythium oligandrum</name>
    <name type="common">Mycoparasitic fungus</name>
    <dbReference type="NCBI Taxonomy" id="41045"/>
    <lineage>
        <taxon>Eukaryota</taxon>
        <taxon>Sar</taxon>
        <taxon>Stramenopiles</taxon>
        <taxon>Oomycota</taxon>
        <taxon>Peronosporomycetes</taxon>
        <taxon>Pythiales</taxon>
        <taxon>Pythiaceae</taxon>
        <taxon>Pythium</taxon>
    </lineage>
</organism>
<feature type="compositionally biased region" description="Basic residues" evidence="1">
    <location>
        <begin position="267"/>
        <end position="283"/>
    </location>
</feature>
<accession>A0A8K1CBD1</accession>
<dbReference type="OrthoDB" id="76009at2759"/>
<feature type="compositionally biased region" description="Polar residues" evidence="1">
    <location>
        <begin position="236"/>
        <end position="260"/>
    </location>
</feature>
<proteinExistence type="predicted"/>
<evidence type="ECO:0000313" key="3">
    <source>
        <dbReference type="Proteomes" id="UP000794436"/>
    </source>
</evidence>
<protein>
    <submittedName>
        <fullName evidence="2">Uncharacterized protein</fullName>
    </submittedName>
</protein>
<sequence>MIDTFGLDDTTGLLTRVQRYSLRYRITRLADTNMDDKNKAHKAHKAMGSWRASYSYASDASTAVDDTTDLPQWMLFVRQLDAHAFVFTAVVKEAEKAVGASEDAPKFDVYELRLDTEGIQQHIEELGIEVDITAFVQLVLATLKTRKCIDVVVEGSEAAVDVLLTYKFSETISRKGCIQLQQIATQLPIQVVSLLLDLHSSRNESVLTDLQKLQHTRKLKTQRPASTTTSSISSTLGSFPSDPSRTDNLSSEESPTTSVPKVNPQLLKRRHVPTGTARRKGPKGAKLAKSG</sequence>
<name>A0A8K1CBD1_PYTOL</name>